<dbReference type="Gene3D" id="3.20.20.100">
    <property type="entry name" value="NADP-dependent oxidoreductase domain"/>
    <property type="match status" value="1"/>
</dbReference>
<gene>
    <name evidence="5" type="ORF">MSPICULIGERA_LOCUS25028</name>
</gene>
<evidence type="ECO:0000256" key="3">
    <source>
        <dbReference type="PIRSR" id="PIRSR000097-3"/>
    </source>
</evidence>
<dbReference type="Proteomes" id="UP001177023">
    <property type="component" value="Unassembled WGS sequence"/>
</dbReference>
<evidence type="ECO:0000256" key="1">
    <source>
        <dbReference type="PIRSR" id="PIRSR000097-1"/>
    </source>
</evidence>
<dbReference type="PROSITE" id="PS00062">
    <property type="entry name" value="ALDOKETO_REDUCTASE_2"/>
    <property type="match status" value="1"/>
</dbReference>
<dbReference type="PROSITE" id="PS00063">
    <property type="entry name" value="ALDOKETO_REDUCTASE_3"/>
    <property type="match status" value="1"/>
</dbReference>
<dbReference type="InterPro" id="IPR020471">
    <property type="entry name" value="AKR"/>
</dbReference>
<dbReference type="PIRSF" id="PIRSF000097">
    <property type="entry name" value="AKR"/>
    <property type="match status" value="1"/>
</dbReference>
<dbReference type="AlphaFoldDB" id="A0AA36DG88"/>
<comment type="caution">
    <text evidence="5">The sequence shown here is derived from an EMBL/GenBank/DDBJ whole genome shotgun (WGS) entry which is preliminary data.</text>
</comment>
<dbReference type="EMBL" id="CATQJA010002709">
    <property type="protein sequence ID" value="CAJ0587048.1"/>
    <property type="molecule type" value="Genomic_DNA"/>
</dbReference>
<name>A0AA36DG88_9BILA</name>
<organism evidence="5 6">
    <name type="scientific">Mesorhabditis spiculigera</name>
    <dbReference type="NCBI Taxonomy" id="96644"/>
    <lineage>
        <taxon>Eukaryota</taxon>
        <taxon>Metazoa</taxon>
        <taxon>Ecdysozoa</taxon>
        <taxon>Nematoda</taxon>
        <taxon>Chromadorea</taxon>
        <taxon>Rhabditida</taxon>
        <taxon>Rhabditina</taxon>
        <taxon>Rhabditomorpha</taxon>
        <taxon>Rhabditoidea</taxon>
        <taxon>Rhabditidae</taxon>
        <taxon>Mesorhabditinae</taxon>
        <taxon>Mesorhabditis</taxon>
    </lineage>
</organism>
<feature type="binding site" evidence="2">
    <location>
        <position position="114"/>
    </location>
    <ligand>
        <name>substrate</name>
    </ligand>
</feature>
<feature type="non-terminal residue" evidence="5">
    <location>
        <position position="320"/>
    </location>
</feature>
<evidence type="ECO:0000313" key="6">
    <source>
        <dbReference type="Proteomes" id="UP001177023"/>
    </source>
</evidence>
<dbReference type="PROSITE" id="PS00798">
    <property type="entry name" value="ALDOKETO_REDUCTASE_1"/>
    <property type="match status" value="1"/>
</dbReference>
<dbReference type="PANTHER" id="PTHR11732">
    <property type="entry name" value="ALDO/KETO REDUCTASE"/>
    <property type="match status" value="1"/>
</dbReference>
<accession>A0AA36DG88</accession>
<dbReference type="PRINTS" id="PR00069">
    <property type="entry name" value="ALDKETRDTASE"/>
</dbReference>
<dbReference type="Pfam" id="PF00248">
    <property type="entry name" value="Aldo_ket_red"/>
    <property type="match status" value="1"/>
</dbReference>
<dbReference type="InterPro" id="IPR023210">
    <property type="entry name" value="NADP_OxRdtase_dom"/>
</dbReference>
<evidence type="ECO:0000256" key="2">
    <source>
        <dbReference type="PIRSR" id="PIRSR000097-2"/>
    </source>
</evidence>
<dbReference type="FunFam" id="3.20.20.100:FF:000029">
    <property type="entry name" value="Aldo-keto reductase"/>
    <property type="match status" value="1"/>
</dbReference>
<sequence>MTVGGPTITLPDGHKMPQVGLGTWQSKPGEVEAAVKDAVKAGYRLIDTAVCYENEAEIGNALEELFKEGVVKREEIFVTTKLWTTHLNPERQEASLKESLSDLKLEYVDLLLAHMPTAFNEDMSGHETNVKVEQIWQGMEELVKKGLVRSIGVSNFNIEQIERVVKVAKVPLANVQVELYIYLPQHELQEVCKKHNISLTSYATLGSPGRVNFTLKSGAKLNWAPAPSALEDAAVVELAKKHNKTPAQVLLRWAMDRGIAVIPKSVNADRIKQNFELFDFHLEKDEVEKLNKVSHHQRLFLQDFMEGHPEDAFANERQKV</sequence>
<feature type="domain" description="NADP-dependent oxidoreductase" evidence="4">
    <location>
        <begin position="19"/>
        <end position="293"/>
    </location>
</feature>
<evidence type="ECO:0000313" key="5">
    <source>
        <dbReference type="EMBL" id="CAJ0587048.1"/>
    </source>
</evidence>
<dbReference type="InterPro" id="IPR036812">
    <property type="entry name" value="NAD(P)_OxRdtase_dom_sf"/>
</dbReference>
<keyword evidence="6" id="KW-1185">Reference proteome</keyword>
<protein>
    <recommendedName>
        <fullName evidence="4">NADP-dependent oxidoreductase domain-containing protein</fullName>
    </recommendedName>
</protein>
<dbReference type="InterPro" id="IPR018170">
    <property type="entry name" value="Aldo/ket_reductase_CS"/>
</dbReference>
<feature type="active site" description="Proton donor" evidence="1">
    <location>
        <position position="52"/>
    </location>
</feature>
<evidence type="ECO:0000259" key="4">
    <source>
        <dbReference type="Pfam" id="PF00248"/>
    </source>
</evidence>
<dbReference type="SUPFAM" id="SSF51430">
    <property type="entry name" value="NAD(P)-linked oxidoreductase"/>
    <property type="match status" value="1"/>
</dbReference>
<dbReference type="GO" id="GO:0016491">
    <property type="term" value="F:oxidoreductase activity"/>
    <property type="evidence" value="ECO:0007669"/>
    <property type="project" value="InterPro"/>
</dbReference>
<feature type="site" description="Lowers pKa of active site Tyr" evidence="3">
    <location>
        <position position="81"/>
    </location>
</feature>
<proteinExistence type="predicted"/>
<reference evidence="5" key="1">
    <citation type="submission" date="2023-06" db="EMBL/GenBank/DDBJ databases">
        <authorList>
            <person name="Delattre M."/>
        </authorList>
    </citation>
    <scope>NUCLEOTIDE SEQUENCE</scope>
    <source>
        <strain evidence="5">AF72</strain>
    </source>
</reference>